<name>A0A1B2EV73_9HYPH</name>
<dbReference type="EMBL" id="CP016618">
    <property type="protein sequence ID" value="ANY83838.1"/>
    <property type="molecule type" value="Genomic_DNA"/>
</dbReference>
<evidence type="ECO:0000313" key="1">
    <source>
        <dbReference type="EMBL" id="ANY83838.1"/>
    </source>
</evidence>
<protein>
    <submittedName>
        <fullName evidence="1">Uncharacterized protein</fullName>
    </submittedName>
</protein>
<dbReference type="OrthoDB" id="9797134at2"/>
<sequence length="101" mass="11280">MTQCIAIERSHPADNPSLSDAIQIHLGRELRALYGDPAAEKMPRSLAQLLTRVAQVIRAQTEPVDQAFVDELMAGLKSLRVYAISLTRDIHQARISSRRQC</sequence>
<keyword evidence="1" id="KW-0614">Plasmid</keyword>
<gene>
    <name evidence="1" type="ORF">BB934_37095</name>
</gene>
<geneLocation type="plasmid" evidence="1">
    <name>unnamed3</name>
</geneLocation>
<dbReference type="RefSeq" id="WP_157934565.1">
    <property type="nucleotide sequence ID" value="NZ_CP016618.1"/>
</dbReference>
<accession>A0A1B2EV73</accession>
<dbReference type="AlphaFoldDB" id="A0A1B2EV73"/>
<reference evidence="1" key="1">
    <citation type="submission" date="2016-07" db="EMBL/GenBank/DDBJ databases">
        <title>Microvirga ossetica sp. nov. a new species of rhizobia isolated from root nodules of the legume species Vicia alpestris Steven originated from North Ossetia region in the Caucasus.</title>
        <authorList>
            <person name="Safronova V.I."/>
            <person name="Kuznetsova I.G."/>
            <person name="Sazanova A.L."/>
            <person name="Belimov A."/>
            <person name="Andronov E."/>
            <person name="Osledkin Y.S."/>
            <person name="Onishchuk O.P."/>
            <person name="Kurchak O.N."/>
            <person name="Shaposhnikov A.I."/>
            <person name="Willems A."/>
            <person name="Tikhonovich I.A."/>
        </authorList>
    </citation>
    <scope>NUCLEOTIDE SEQUENCE [LARGE SCALE GENOMIC DNA]</scope>
    <source>
        <strain evidence="1">V5/3M</strain>
        <plasmid evidence="1">unnamed3</plasmid>
    </source>
</reference>
<proteinExistence type="predicted"/>
<dbReference type="KEGG" id="moc:BB934_37095"/>
<organism evidence="1">
    <name type="scientific">Microvirga ossetica</name>
    <dbReference type="NCBI Taxonomy" id="1882682"/>
    <lineage>
        <taxon>Bacteria</taxon>
        <taxon>Pseudomonadati</taxon>
        <taxon>Pseudomonadota</taxon>
        <taxon>Alphaproteobacteria</taxon>
        <taxon>Hyphomicrobiales</taxon>
        <taxon>Methylobacteriaceae</taxon>
        <taxon>Microvirga</taxon>
    </lineage>
</organism>